<name>A0A644YNP1_9ZZZZ</name>
<evidence type="ECO:0000256" key="5">
    <source>
        <dbReference type="ARBA" id="ARBA00023136"/>
    </source>
</evidence>
<organism evidence="8">
    <name type="scientific">bioreactor metagenome</name>
    <dbReference type="NCBI Taxonomy" id="1076179"/>
    <lineage>
        <taxon>unclassified sequences</taxon>
        <taxon>metagenomes</taxon>
        <taxon>ecological metagenomes</taxon>
    </lineage>
</organism>
<dbReference type="Pfam" id="PF02687">
    <property type="entry name" value="FtsX"/>
    <property type="match status" value="1"/>
</dbReference>
<dbReference type="AlphaFoldDB" id="A0A644YNP1"/>
<proteinExistence type="predicted"/>
<evidence type="ECO:0000256" key="6">
    <source>
        <dbReference type="SAM" id="Phobius"/>
    </source>
</evidence>
<keyword evidence="2" id="KW-1003">Cell membrane</keyword>
<evidence type="ECO:0000259" key="7">
    <source>
        <dbReference type="Pfam" id="PF02687"/>
    </source>
</evidence>
<dbReference type="GO" id="GO:0098797">
    <property type="term" value="C:plasma membrane protein complex"/>
    <property type="evidence" value="ECO:0007669"/>
    <property type="project" value="TreeGrafter"/>
</dbReference>
<evidence type="ECO:0000313" key="8">
    <source>
        <dbReference type="EMBL" id="MPM29907.1"/>
    </source>
</evidence>
<gene>
    <name evidence="8" type="ORF">SDC9_76449</name>
</gene>
<evidence type="ECO:0000256" key="4">
    <source>
        <dbReference type="ARBA" id="ARBA00022989"/>
    </source>
</evidence>
<sequence length="128" mass="14365">MLAVAGFNMVSGLLIMLFEKISTIGLFKSLGMRNSDIHKIFLYRAASIVVKGILSGTAIAFILAFVQWKFRLITLDPANYFVKFVPIDFNFYKVAILDLSSFIVIMLILLIPSVFISNVSPEKTLRVK</sequence>
<keyword evidence="3 6" id="KW-0812">Transmembrane</keyword>
<dbReference type="InterPro" id="IPR051447">
    <property type="entry name" value="Lipoprotein-release_system"/>
</dbReference>
<reference evidence="8" key="1">
    <citation type="submission" date="2019-08" db="EMBL/GenBank/DDBJ databases">
        <authorList>
            <person name="Kucharzyk K."/>
            <person name="Murdoch R.W."/>
            <person name="Higgins S."/>
            <person name="Loffler F."/>
        </authorList>
    </citation>
    <scope>NUCLEOTIDE SEQUENCE</scope>
</reference>
<comment type="caution">
    <text evidence="8">The sequence shown here is derived from an EMBL/GenBank/DDBJ whole genome shotgun (WGS) entry which is preliminary data.</text>
</comment>
<dbReference type="InterPro" id="IPR003838">
    <property type="entry name" value="ABC3_permease_C"/>
</dbReference>
<feature type="transmembrane region" description="Helical" evidence="6">
    <location>
        <begin position="48"/>
        <end position="70"/>
    </location>
</feature>
<evidence type="ECO:0000256" key="2">
    <source>
        <dbReference type="ARBA" id="ARBA00022475"/>
    </source>
</evidence>
<feature type="domain" description="ABC3 transporter permease C-terminal" evidence="7">
    <location>
        <begin position="1"/>
        <end position="121"/>
    </location>
</feature>
<comment type="subcellular location">
    <subcellularLocation>
        <location evidence="1">Cell membrane</location>
        <topology evidence="1">Multi-pass membrane protein</topology>
    </subcellularLocation>
</comment>
<protein>
    <recommendedName>
        <fullName evidence="7">ABC3 transporter permease C-terminal domain-containing protein</fullName>
    </recommendedName>
</protein>
<dbReference type="EMBL" id="VSSQ01005639">
    <property type="protein sequence ID" value="MPM29907.1"/>
    <property type="molecule type" value="Genomic_DNA"/>
</dbReference>
<dbReference type="PANTHER" id="PTHR30489">
    <property type="entry name" value="LIPOPROTEIN-RELEASING SYSTEM TRANSMEMBRANE PROTEIN LOLE"/>
    <property type="match status" value="1"/>
</dbReference>
<evidence type="ECO:0000256" key="3">
    <source>
        <dbReference type="ARBA" id="ARBA00022692"/>
    </source>
</evidence>
<feature type="transmembrane region" description="Helical" evidence="6">
    <location>
        <begin position="90"/>
        <end position="116"/>
    </location>
</feature>
<keyword evidence="5 6" id="KW-0472">Membrane</keyword>
<accession>A0A644YNP1</accession>
<dbReference type="PANTHER" id="PTHR30489:SF0">
    <property type="entry name" value="LIPOPROTEIN-RELEASING SYSTEM TRANSMEMBRANE PROTEIN LOLE"/>
    <property type="match status" value="1"/>
</dbReference>
<dbReference type="GO" id="GO:0044874">
    <property type="term" value="P:lipoprotein localization to outer membrane"/>
    <property type="evidence" value="ECO:0007669"/>
    <property type="project" value="TreeGrafter"/>
</dbReference>
<feature type="transmembrane region" description="Helical" evidence="6">
    <location>
        <begin position="6"/>
        <end position="27"/>
    </location>
</feature>
<evidence type="ECO:0000256" key="1">
    <source>
        <dbReference type="ARBA" id="ARBA00004651"/>
    </source>
</evidence>
<keyword evidence="4 6" id="KW-1133">Transmembrane helix</keyword>